<dbReference type="STRING" id="1121357.SAMN05661109_01648"/>
<reference evidence="2" key="1">
    <citation type="submission" date="2016-10" db="EMBL/GenBank/DDBJ databases">
        <authorList>
            <person name="Varghese N."/>
            <person name="Submissions S."/>
        </authorList>
    </citation>
    <scope>NUCLEOTIDE SEQUENCE [LARGE SCALE GENOMIC DNA]</scope>
    <source>
        <strain evidence="2">DSM 20524</strain>
    </source>
</reference>
<proteinExistence type="predicted"/>
<gene>
    <name evidence="1" type="ORF">SAMN05661109_01648</name>
</gene>
<dbReference type="Proteomes" id="UP000198929">
    <property type="component" value="Unassembled WGS sequence"/>
</dbReference>
<sequence>MTVRNVEAEQWFSNVSYYRLSAYWYPARKIAADGSTRADEFVPDTNFSDVTRLYEADRKLRTLIHDGMERIEIAMRTQITETLCAKQPNEPDFYLSSGGFRTRFDHVGWLSTIYGRLNRGKKNEAVKHYAAEYGGRYPLWVLAEVMDFSDMSRLFAGLGNNDQRKIAENLDLHINFNTLSNNQRDRLSKGHPLASWLEQLTVVRNICAHHGRLWNKSFAPASAEILKHNGNLHLIPGPQNERIFGSMVFMSHLLRKISPGTTWPEKVIHLLTDSFLPNPLVRANSLGIPQGWDQQTI</sequence>
<keyword evidence="2" id="KW-1185">Reference proteome</keyword>
<dbReference type="Pfam" id="PF07751">
    <property type="entry name" value="Abi_2"/>
    <property type="match status" value="1"/>
</dbReference>
<protein>
    <submittedName>
        <fullName evidence="1">Abortive infection bacteriophage resistance protein</fullName>
    </submittedName>
</protein>
<dbReference type="AlphaFoldDB" id="A0A1H9U545"/>
<accession>A0A1H9U545</accession>
<dbReference type="EMBL" id="FOGQ01000007">
    <property type="protein sequence ID" value="SES04193.1"/>
    <property type="molecule type" value="Genomic_DNA"/>
</dbReference>
<dbReference type="InterPro" id="IPR011664">
    <property type="entry name" value="Abi_system_AbiD/AbiF-like"/>
</dbReference>
<evidence type="ECO:0000313" key="1">
    <source>
        <dbReference type="EMBL" id="SES04193.1"/>
    </source>
</evidence>
<name>A0A1H9U545_9CORY</name>
<organism evidence="1 2">
    <name type="scientific">Corynebacterium cystitidis DSM 20524</name>
    <dbReference type="NCBI Taxonomy" id="1121357"/>
    <lineage>
        <taxon>Bacteria</taxon>
        <taxon>Bacillati</taxon>
        <taxon>Actinomycetota</taxon>
        <taxon>Actinomycetes</taxon>
        <taxon>Mycobacteriales</taxon>
        <taxon>Corynebacteriaceae</taxon>
        <taxon>Corynebacterium</taxon>
    </lineage>
</organism>
<evidence type="ECO:0000313" key="2">
    <source>
        <dbReference type="Proteomes" id="UP000198929"/>
    </source>
</evidence>